<feature type="signal peptide" evidence="1">
    <location>
        <begin position="1"/>
        <end position="27"/>
    </location>
</feature>
<protein>
    <submittedName>
        <fullName evidence="2">Acyloxyacyl hydrolase</fullName>
    </submittedName>
</protein>
<dbReference type="InterPro" id="IPR018550">
    <property type="entry name" value="Lipid-A_deacylase-rel"/>
</dbReference>
<proteinExistence type="predicted"/>
<keyword evidence="1" id="KW-0732">Signal</keyword>
<dbReference type="GO" id="GO:0016787">
    <property type="term" value="F:hydrolase activity"/>
    <property type="evidence" value="ECO:0007669"/>
    <property type="project" value="UniProtKB-KW"/>
</dbReference>
<keyword evidence="3" id="KW-1185">Reference proteome</keyword>
<reference evidence="2 3" key="1">
    <citation type="submission" date="2020-08" db="EMBL/GenBank/DDBJ databases">
        <title>A Genomic Blueprint of the Chicken Gut Microbiome.</title>
        <authorList>
            <person name="Gilroy R."/>
            <person name="Ravi A."/>
            <person name="Getino M."/>
            <person name="Pursley I."/>
            <person name="Horton D.L."/>
            <person name="Alikhan N.-F."/>
            <person name="Baker D."/>
            <person name="Gharbi K."/>
            <person name="Hall N."/>
            <person name="Watson M."/>
            <person name="Adriaenssens E.M."/>
            <person name="Foster-Nyarko E."/>
            <person name="Jarju S."/>
            <person name="Secka A."/>
            <person name="Antonio M."/>
            <person name="Oren A."/>
            <person name="Chaudhuri R."/>
            <person name="La Ragione R.M."/>
            <person name="Hildebrand F."/>
            <person name="Pallen M.J."/>
        </authorList>
    </citation>
    <scope>NUCLEOTIDE SEQUENCE [LARGE SCALE GENOMIC DNA]</scope>
    <source>
        <strain evidence="2 3">Sa1CVN1</strain>
    </source>
</reference>
<sequence length="400" mass="45209">MKKTDRFILLCLLFAFFCIGGTLAGHAEPDSLTHHPIHHQIGFDIRPGYVLPTKSFFEGENAQGKPINTVLSAHLKYAFRLDKDSYLGKLYPHAYQGIGIAYTSFFNPSELGNPVSVYVFQGSQIARLTPHLTLDYEWNFGASFGWKKYNETSNPYNDVVGSKINAYLNAGIYLNWQLAPQWHLTAGIETTHYSNGNSNYPNSGVNTVGGRIGLIHTFGAEKTTPKTHPQEKALLQGSPFSYDIILYGATRRRGIIWPDERYLVPGSFGVIGFNFNPLYRVNRYFRAGISLDAQYDESANLKNHVAGTEHDTNQKQFYRPSFREQFAVGLSLRAELTMPIFSINLGIGRNLIYKGEDTKGFYQILALKTFVTRRVFLHVGYQLSNFHDPNNLMLGLGYRF</sequence>
<keyword evidence="2" id="KW-0378">Hydrolase</keyword>
<evidence type="ECO:0000313" key="3">
    <source>
        <dbReference type="Proteomes" id="UP000620874"/>
    </source>
</evidence>
<comment type="caution">
    <text evidence="2">The sequence shown here is derived from an EMBL/GenBank/DDBJ whole genome shotgun (WGS) entry which is preliminary data.</text>
</comment>
<name>A0ABR8YDQ0_9BACT</name>
<dbReference type="Proteomes" id="UP000620874">
    <property type="component" value="Unassembled WGS sequence"/>
</dbReference>
<dbReference type="Gene3D" id="2.40.160.20">
    <property type="match status" value="1"/>
</dbReference>
<dbReference type="Pfam" id="PF09411">
    <property type="entry name" value="PagL"/>
    <property type="match status" value="1"/>
</dbReference>
<evidence type="ECO:0000313" key="2">
    <source>
        <dbReference type="EMBL" id="MBD8042114.1"/>
    </source>
</evidence>
<dbReference type="EMBL" id="JACSPP010000114">
    <property type="protein sequence ID" value="MBD8042114.1"/>
    <property type="molecule type" value="Genomic_DNA"/>
</dbReference>
<gene>
    <name evidence="2" type="ORF">H9625_17105</name>
</gene>
<accession>A0ABR8YDQ0</accession>
<dbReference type="RefSeq" id="WP_191765519.1">
    <property type="nucleotide sequence ID" value="NZ_JACSPP010000114.1"/>
</dbReference>
<feature type="chain" id="PRO_5045872896" evidence="1">
    <location>
        <begin position="28"/>
        <end position="400"/>
    </location>
</feature>
<evidence type="ECO:0000256" key="1">
    <source>
        <dbReference type="SAM" id="SignalP"/>
    </source>
</evidence>
<organism evidence="2 3">
    <name type="scientific">Phocaeicola intestinalis</name>
    <dbReference type="NCBI Taxonomy" id="2762212"/>
    <lineage>
        <taxon>Bacteria</taxon>
        <taxon>Pseudomonadati</taxon>
        <taxon>Bacteroidota</taxon>
        <taxon>Bacteroidia</taxon>
        <taxon>Bacteroidales</taxon>
        <taxon>Bacteroidaceae</taxon>
        <taxon>Phocaeicola</taxon>
    </lineage>
</organism>